<evidence type="ECO:0000313" key="1">
    <source>
        <dbReference type="EMBL" id="EDO12804.1"/>
    </source>
</evidence>
<dbReference type="EMBL" id="AAXF02000044">
    <property type="protein sequence ID" value="EDO12804.1"/>
    <property type="molecule type" value="Genomic_DNA"/>
</dbReference>
<reference evidence="1 2" key="1">
    <citation type="submission" date="2007-03" db="EMBL/GenBank/DDBJ databases">
        <authorList>
            <person name="Fulton L."/>
            <person name="Clifton S."/>
            <person name="Fulton B."/>
            <person name="Xu J."/>
            <person name="Minx P."/>
            <person name="Pepin K.H."/>
            <person name="Johnson M."/>
            <person name="Thiruvilangam P."/>
            <person name="Bhonagiri V."/>
            <person name="Nash W.E."/>
            <person name="Mardis E.R."/>
            <person name="Wilson R.K."/>
        </authorList>
    </citation>
    <scope>NUCLEOTIDE SEQUENCE [LARGE SCALE GENOMIC DNA]</scope>
    <source>
        <strain evidence="2">ATCC 8483 / DSM 1896 / JCM 5824 / BCRC 10623 / CCUG 4943 / NCTC 11153</strain>
    </source>
</reference>
<accession>A0AAN3AA37</accession>
<dbReference type="AlphaFoldDB" id="A0AAN3AA37"/>
<comment type="caution">
    <text evidence="1">The sequence shown here is derived from an EMBL/GenBank/DDBJ whole genome shotgun (WGS) entry which is preliminary data.</text>
</comment>
<reference evidence="2" key="2">
    <citation type="submission" date="2007-04" db="EMBL/GenBank/DDBJ databases">
        <title>Draft genome sequence of Bacteroides ovatus (ATCC 8483).</title>
        <authorList>
            <person name="Sudarsanam P."/>
            <person name="Ley R."/>
            <person name="Guruge J."/>
            <person name="Turnbaugh P.J."/>
            <person name="Mahowald M."/>
            <person name="Liep D."/>
            <person name="Gordon J."/>
        </authorList>
    </citation>
    <scope>NUCLEOTIDE SEQUENCE [LARGE SCALE GENOMIC DNA]</scope>
    <source>
        <strain evidence="2">ATCC 8483 / DSM 1896 / JCM 5824 / BCRC 10623 / CCUG 4943 / NCTC 11153</strain>
    </source>
</reference>
<organism evidence="1 2">
    <name type="scientific">Bacteroides ovatus (strain ATCC 8483 / DSM 1896 / JCM 5824 / BCRC 10623 / CCUG 4943 / NCTC 11153)</name>
    <dbReference type="NCBI Taxonomy" id="411476"/>
    <lineage>
        <taxon>Bacteria</taxon>
        <taxon>Pseudomonadati</taxon>
        <taxon>Bacteroidota</taxon>
        <taxon>Bacteroidia</taxon>
        <taxon>Bacteroidales</taxon>
        <taxon>Bacteroidaceae</taxon>
        <taxon>Bacteroides</taxon>
    </lineage>
</organism>
<name>A0AAN3AA37_BACO1</name>
<proteinExistence type="predicted"/>
<protein>
    <submittedName>
        <fullName evidence="1">Uncharacterized protein</fullName>
    </submittedName>
</protein>
<gene>
    <name evidence="1" type="ORF">BACOVA_01618</name>
</gene>
<dbReference type="Proteomes" id="UP000005475">
    <property type="component" value="Unassembled WGS sequence"/>
</dbReference>
<sequence length="58" mass="6794">MNYFNSVAILRKIREKKGRKNVILDGLFGTLTKIAEVFHPDEKLPLLILNRRKVLLLF</sequence>
<evidence type="ECO:0000313" key="2">
    <source>
        <dbReference type="Proteomes" id="UP000005475"/>
    </source>
</evidence>